<evidence type="ECO:0000313" key="1">
    <source>
        <dbReference type="EMBL" id="KAH9365114.1"/>
    </source>
</evidence>
<keyword evidence="2" id="KW-1185">Reference proteome</keyword>
<accession>A0A9J6FPF7</accession>
<gene>
    <name evidence="1" type="ORF">HPB48_004427</name>
</gene>
<reference evidence="1 2" key="1">
    <citation type="journal article" date="2020" name="Cell">
        <title>Large-Scale Comparative Analyses of Tick Genomes Elucidate Their Genetic Diversity and Vector Capacities.</title>
        <authorList>
            <consortium name="Tick Genome and Microbiome Consortium (TIGMIC)"/>
            <person name="Jia N."/>
            <person name="Wang J."/>
            <person name="Shi W."/>
            <person name="Du L."/>
            <person name="Sun Y."/>
            <person name="Zhan W."/>
            <person name="Jiang J.F."/>
            <person name="Wang Q."/>
            <person name="Zhang B."/>
            <person name="Ji P."/>
            <person name="Bell-Sakyi L."/>
            <person name="Cui X.M."/>
            <person name="Yuan T.T."/>
            <person name="Jiang B.G."/>
            <person name="Yang W.F."/>
            <person name="Lam T.T."/>
            <person name="Chang Q.C."/>
            <person name="Ding S.J."/>
            <person name="Wang X.J."/>
            <person name="Zhu J.G."/>
            <person name="Ruan X.D."/>
            <person name="Zhao L."/>
            <person name="Wei J.T."/>
            <person name="Ye R.Z."/>
            <person name="Que T.C."/>
            <person name="Du C.H."/>
            <person name="Zhou Y.H."/>
            <person name="Cheng J.X."/>
            <person name="Dai P.F."/>
            <person name="Guo W.B."/>
            <person name="Han X.H."/>
            <person name="Huang E.J."/>
            <person name="Li L.F."/>
            <person name="Wei W."/>
            <person name="Gao Y.C."/>
            <person name="Liu J.Z."/>
            <person name="Shao H.Z."/>
            <person name="Wang X."/>
            <person name="Wang C.C."/>
            <person name="Yang T.C."/>
            <person name="Huo Q.B."/>
            <person name="Li W."/>
            <person name="Chen H.Y."/>
            <person name="Chen S.E."/>
            <person name="Zhou L.G."/>
            <person name="Ni X.B."/>
            <person name="Tian J.H."/>
            <person name="Sheng Y."/>
            <person name="Liu T."/>
            <person name="Pan Y.S."/>
            <person name="Xia L.Y."/>
            <person name="Li J."/>
            <person name="Zhao F."/>
            <person name="Cao W.C."/>
        </authorList>
    </citation>
    <scope>NUCLEOTIDE SEQUENCE [LARGE SCALE GENOMIC DNA]</scope>
    <source>
        <strain evidence="1">HaeL-2018</strain>
    </source>
</reference>
<organism evidence="1 2">
    <name type="scientific">Haemaphysalis longicornis</name>
    <name type="common">Bush tick</name>
    <dbReference type="NCBI Taxonomy" id="44386"/>
    <lineage>
        <taxon>Eukaryota</taxon>
        <taxon>Metazoa</taxon>
        <taxon>Ecdysozoa</taxon>
        <taxon>Arthropoda</taxon>
        <taxon>Chelicerata</taxon>
        <taxon>Arachnida</taxon>
        <taxon>Acari</taxon>
        <taxon>Parasitiformes</taxon>
        <taxon>Ixodida</taxon>
        <taxon>Ixodoidea</taxon>
        <taxon>Ixodidae</taxon>
        <taxon>Haemaphysalinae</taxon>
        <taxon>Haemaphysalis</taxon>
    </lineage>
</organism>
<name>A0A9J6FPF7_HAELO</name>
<dbReference type="VEuPathDB" id="VectorBase:HLOH_048437"/>
<dbReference type="Proteomes" id="UP000821853">
    <property type="component" value="Unassembled WGS sequence"/>
</dbReference>
<sequence>MESSHRPGPNIAIIGTPSQAAANNLATLTMLHLGGKVYEARAYQTSPHDSVRRVIHGIPVEADSDYLMEMACAHDATLIQARRMRQIQLSPPDFLGGKDYPDIFSSQEGSPAATPL</sequence>
<dbReference type="EMBL" id="JABSTR010000003">
    <property type="protein sequence ID" value="KAH9365114.1"/>
    <property type="molecule type" value="Genomic_DNA"/>
</dbReference>
<protein>
    <submittedName>
        <fullName evidence="1">Uncharacterized protein</fullName>
    </submittedName>
</protein>
<evidence type="ECO:0000313" key="2">
    <source>
        <dbReference type="Proteomes" id="UP000821853"/>
    </source>
</evidence>
<dbReference type="AlphaFoldDB" id="A0A9J6FPF7"/>
<proteinExistence type="predicted"/>
<comment type="caution">
    <text evidence="1">The sequence shown here is derived from an EMBL/GenBank/DDBJ whole genome shotgun (WGS) entry which is preliminary data.</text>
</comment>